<protein>
    <submittedName>
        <fullName evidence="1">Unannotated protein</fullName>
    </submittedName>
</protein>
<dbReference type="EMBL" id="CAESAC010000025">
    <property type="protein sequence ID" value="CAB4332827.1"/>
    <property type="molecule type" value="Genomic_DNA"/>
</dbReference>
<sequence length="194" mass="21812">MQSGAGLGGRKNQLRMNYSKLLDRLKNSAATPTLISIDGVAGSGKTTLAQKIRKDLTTLEIIHMDDLYDGWINPLSGELSNRITEQILAPYIEKKSIKYKKFNWATEEFDAEIQVPGAKYLVLEGVGAGQSAFREFIDVAIWIECDPNVGLERVIKRDGEQIRKHMLSFLVDQNKHFSHERTSDYAHYTLNGAP</sequence>
<proteinExistence type="predicted"/>
<organism evidence="1">
    <name type="scientific">freshwater metagenome</name>
    <dbReference type="NCBI Taxonomy" id="449393"/>
    <lineage>
        <taxon>unclassified sequences</taxon>
        <taxon>metagenomes</taxon>
        <taxon>ecological metagenomes</taxon>
    </lineage>
</organism>
<dbReference type="Gene3D" id="3.40.50.300">
    <property type="entry name" value="P-loop containing nucleotide triphosphate hydrolases"/>
    <property type="match status" value="1"/>
</dbReference>
<gene>
    <name evidence="1" type="ORF">UFOPK4028_00314</name>
</gene>
<dbReference type="Pfam" id="PF13238">
    <property type="entry name" value="AAA_18"/>
    <property type="match status" value="1"/>
</dbReference>
<dbReference type="InterPro" id="IPR027417">
    <property type="entry name" value="P-loop_NTPase"/>
</dbReference>
<dbReference type="AlphaFoldDB" id="A0A6J5YVC4"/>
<accession>A0A6J5YVC4</accession>
<name>A0A6J5YVC4_9ZZZZ</name>
<reference evidence="1" key="1">
    <citation type="submission" date="2020-05" db="EMBL/GenBank/DDBJ databases">
        <authorList>
            <person name="Chiriac C."/>
            <person name="Salcher M."/>
            <person name="Ghai R."/>
            <person name="Kavagutti S V."/>
        </authorList>
    </citation>
    <scope>NUCLEOTIDE SEQUENCE</scope>
</reference>
<dbReference type="SUPFAM" id="SSF52540">
    <property type="entry name" value="P-loop containing nucleoside triphosphate hydrolases"/>
    <property type="match status" value="1"/>
</dbReference>
<evidence type="ECO:0000313" key="1">
    <source>
        <dbReference type="EMBL" id="CAB4332827.1"/>
    </source>
</evidence>